<organism evidence="2 3">
    <name type="scientific">Aphanomyces stellatus</name>
    <dbReference type="NCBI Taxonomy" id="120398"/>
    <lineage>
        <taxon>Eukaryota</taxon>
        <taxon>Sar</taxon>
        <taxon>Stramenopiles</taxon>
        <taxon>Oomycota</taxon>
        <taxon>Saprolegniomycetes</taxon>
        <taxon>Saprolegniales</taxon>
        <taxon>Verrucalvaceae</taxon>
        <taxon>Aphanomyces</taxon>
    </lineage>
</organism>
<proteinExistence type="predicted"/>
<dbReference type="PANTHER" id="PTHR31827:SF1">
    <property type="entry name" value="EMB|CAB89363.1"/>
    <property type="match status" value="1"/>
</dbReference>
<name>A0A485LNC2_9STRA</name>
<evidence type="ECO:0000313" key="2">
    <source>
        <dbReference type="EMBL" id="VFU00336.1"/>
    </source>
</evidence>
<dbReference type="Proteomes" id="UP000332933">
    <property type="component" value="Unassembled WGS sequence"/>
</dbReference>
<dbReference type="PANTHER" id="PTHR31827">
    <property type="entry name" value="EMB|CAB89363.1"/>
    <property type="match status" value="1"/>
</dbReference>
<dbReference type="OrthoDB" id="69459at2759"/>
<keyword evidence="3" id="KW-1185">Reference proteome</keyword>
<reference evidence="2 3" key="1">
    <citation type="submission" date="2019-03" db="EMBL/GenBank/DDBJ databases">
        <authorList>
            <person name="Gaulin E."/>
            <person name="Dumas B."/>
        </authorList>
    </citation>
    <scope>NUCLEOTIDE SEQUENCE [LARGE SCALE GENOMIC DNA]</scope>
    <source>
        <strain evidence="2">CBS 568.67</strain>
    </source>
</reference>
<dbReference type="AlphaFoldDB" id="A0A485LNC2"/>
<evidence type="ECO:0000313" key="3">
    <source>
        <dbReference type="Proteomes" id="UP000332933"/>
    </source>
</evidence>
<sequence length="184" mass="19988">MAHPPIRICAFLGCTHIALPTSSKCTLHRHRSQCIEPHCPNQVYARQRCVRHGGKKVCRIDGCHAHACGGGFCLRHGGTSRKRFCAVPGCGKQAHANQKCVRHGGGRYCQAKGCSFHARLAGYCLHHNHDLEPHDLGTLVPMTPLDGVDVAILDCLVALDSSIDGNDTQDFETREMGWVVATAS</sequence>
<accession>A0A485LNC2</accession>
<gene>
    <name evidence="2" type="primary">Aste57867_23691</name>
    <name evidence="1" type="ORF">As57867_023619</name>
    <name evidence="2" type="ORF">ASTE57867_23691</name>
</gene>
<evidence type="ECO:0000313" key="1">
    <source>
        <dbReference type="EMBL" id="KAF0684325.1"/>
    </source>
</evidence>
<reference evidence="1" key="2">
    <citation type="submission" date="2019-06" db="EMBL/GenBank/DDBJ databases">
        <title>Genomics analysis of Aphanomyces spp. identifies a new class of oomycete effector associated with host adaptation.</title>
        <authorList>
            <person name="Gaulin E."/>
        </authorList>
    </citation>
    <scope>NUCLEOTIDE SEQUENCE</scope>
    <source>
        <strain evidence="1">CBS 578.67</strain>
    </source>
</reference>
<protein>
    <submittedName>
        <fullName evidence="2">Aste57867_23691 protein</fullName>
    </submittedName>
</protein>
<dbReference type="EMBL" id="CAADRA010007324">
    <property type="protein sequence ID" value="VFU00336.1"/>
    <property type="molecule type" value="Genomic_DNA"/>
</dbReference>
<dbReference type="EMBL" id="VJMH01007298">
    <property type="protein sequence ID" value="KAF0684325.1"/>
    <property type="molecule type" value="Genomic_DNA"/>
</dbReference>